<dbReference type="Gene3D" id="2.120.10.30">
    <property type="entry name" value="TolB, C-terminal domain"/>
    <property type="match status" value="1"/>
</dbReference>
<keyword evidence="5" id="KW-1185">Reference proteome</keyword>
<dbReference type="GO" id="GO:0008876">
    <property type="term" value="F:quinoprotein glucose dehydrogenase activity"/>
    <property type="evidence" value="ECO:0007669"/>
    <property type="project" value="UniProtKB-EC"/>
</dbReference>
<dbReference type="SUPFAM" id="SSF50952">
    <property type="entry name" value="Soluble quinoprotein glucose dehydrogenase"/>
    <property type="match status" value="1"/>
</dbReference>
<dbReference type="Proteomes" id="UP000419743">
    <property type="component" value="Unassembled WGS sequence"/>
</dbReference>
<comment type="caution">
    <text evidence="4">The sequence shown here is derived from an EMBL/GenBank/DDBJ whole genome shotgun (WGS) entry which is preliminary data.</text>
</comment>
<proteinExistence type="predicted"/>
<sequence>MRRTSRPSRSVRPARVLLMAATLALAAGCTADPEGGPVPEPSATTPAGPTEPEPTTTEPDGPTETTPPPSGPPAEITDVRVGATIATGLQTPWGVAFAPDGSALVTERDSGRVLRVTGDAVTALDASGPGGAVPDVQHGGEGGLLGIAVGPDGGVYLYLTTSADNRVIRMDLDGDALTGPRVVLDGIPAAGNHNGGRLAFGPDGFLYVSTGDAGRTSRAQDLDSLGGKILRLTTTGEPAPGNPFGTEVYSYGHRNVQGLGWTSDGQLYASEFGQNNLDELNIITPGGNYGWPHVEGWAGTGEYLDPVVTWPTSEASPSGIAVTDTGVWLAALRGERLWYVPITPDGVGEPSSYLQLGRLRAVTLTPDGELWVATSNTDGRGEVRDGDDRIVELDVS</sequence>
<dbReference type="AlphaFoldDB" id="A0A7M4DI31"/>
<dbReference type="PROSITE" id="PS51257">
    <property type="entry name" value="PROKAR_LIPOPROTEIN"/>
    <property type="match status" value="1"/>
</dbReference>
<name>A0A7M4DI31_9MICO</name>
<dbReference type="EMBL" id="CACRYJ010000025">
    <property type="protein sequence ID" value="VZO36595.1"/>
    <property type="molecule type" value="Genomic_DNA"/>
</dbReference>
<keyword evidence="2" id="KW-0732">Signal</keyword>
<dbReference type="PANTHER" id="PTHR19328:SF13">
    <property type="entry name" value="HIPL1 PROTEIN"/>
    <property type="match status" value="1"/>
</dbReference>
<dbReference type="InterPro" id="IPR011041">
    <property type="entry name" value="Quinoprot_gluc/sorb_DH_b-prop"/>
</dbReference>
<feature type="region of interest" description="Disordered" evidence="1">
    <location>
        <begin position="28"/>
        <end position="76"/>
    </location>
</feature>
<dbReference type="InterPro" id="IPR011042">
    <property type="entry name" value="6-blade_b-propeller_TolB-like"/>
</dbReference>
<evidence type="ECO:0000313" key="4">
    <source>
        <dbReference type="EMBL" id="VZO36595.1"/>
    </source>
</evidence>
<feature type="domain" description="Glucose/Sorbosone dehydrogenase" evidence="3">
    <location>
        <begin position="89"/>
        <end position="380"/>
    </location>
</feature>
<keyword evidence="4" id="KW-0560">Oxidoreductase</keyword>
<dbReference type="InterPro" id="IPR012938">
    <property type="entry name" value="Glc/Sorbosone_DH"/>
</dbReference>
<protein>
    <submittedName>
        <fullName evidence="4">Quinoprotein glucose dehydrogenase B</fullName>
        <ecNumber evidence="4">1.1.5.2</ecNumber>
    </submittedName>
</protein>
<reference evidence="4 5" key="1">
    <citation type="submission" date="2019-11" db="EMBL/GenBank/DDBJ databases">
        <authorList>
            <person name="Criscuolo A."/>
        </authorList>
    </citation>
    <scope>NUCLEOTIDE SEQUENCE [LARGE SCALE GENOMIC DNA]</scope>
    <source>
        <strain evidence="4">CIP111667</strain>
    </source>
</reference>
<dbReference type="RefSeq" id="WP_156740596.1">
    <property type="nucleotide sequence ID" value="NZ_CACRYJ010000025.1"/>
</dbReference>
<feature type="chain" id="PRO_5029462775" evidence="2">
    <location>
        <begin position="27"/>
        <end position="396"/>
    </location>
</feature>
<gene>
    <name evidence="4" type="primary">gdhB_2</name>
    <name evidence="4" type="ORF">HALOF300_01782</name>
</gene>
<dbReference type="Pfam" id="PF07995">
    <property type="entry name" value="GSDH"/>
    <property type="match status" value="1"/>
</dbReference>
<dbReference type="PANTHER" id="PTHR19328">
    <property type="entry name" value="HEDGEHOG-INTERACTING PROTEIN"/>
    <property type="match status" value="1"/>
</dbReference>
<dbReference type="EC" id="1.1.5.2" evidence="4"/>
<organism evidence="4 5">
    <name type="scientific">Occultella aeris</name>
    <dbReference type="NCBI Taxonomy" id="2761496"/>
    <lineage>
        <taxon>Bacteria</taxon>
        <taxon>Bacillati</taxon>
        <taxon>Actinomycetota</taxon>
        <taxon>Actinomycetes</taxon>
        <taxon>Micrococcales</taxon>
        <taxon>Ruaniaceae</taxon>
        <taxon>Occultella</taxon>
    </lineage>
</organism>
<accession>A0A7M4DI31</accession>
<feature type="compositionally biased region" description="Low complexity" evidence="1">
    <location>
        <begin position="41"/>
        <end position="64"/>
    </location>
</feature>
<evidence type="ECO:0000313" key="5">
    <source>
        <dbReference type="Proteomes" id="UP000419743"/>
    </source>
</evidence>
<feature type="signal peptide" evidence="2">
    <location>
        <begin position="1"/>
        <end position="26"/>
    </location>
</feature>
<evidence type="ECO:0000259" key="3">
    <source>
        <dbReference type="Pfam" id="PF07995"/>
    </source>
</evidence>
<evidence type="ECO:0000256" key="1">
    <source>
        <dbReference type="SAM" id="MobiDB-lite"/>
    </source>
</evidence>
<evidence type="ECO:0000256" key="2">
    <source>
        <dbReference type="SAM" id="SignalP"/>
    </source>
</evidence>